<evidence type="ECO:0008006" key="3">
    <source>
        <dbReference type="Google" id="ProtNLM"/>
    </source>
</evidence>
<dbReference type="Proteomes" id="UP001606303">
    <property type="component" value="Unassembled WGS sequence"/>
</dbReference>
<protein>
    <recommendedName>
        <fullName evidence="3">Porin</fullName>
    </recommendedName>
</protein>
<organism evidence="1 2">
    <name type="scientific">Pelomonas baiyunensis</name>
    <dbReference type="NCBI Taxonomy" id="3299026"/>
    <lineage>
        <taxon>Bacteria</taxon>
        <taxon>Pseudomonadati</taxon>
        <taxon>Pseudomonadota</taxon>
        <taxon>Betaproteobacteria</taxon>
        <taxon>Burkholderiales</taxon>
        <taxon>Sphaerotilaceae</taxon>
        <taxon>Roseateles</taxon>
    </lineage>
</organism>
<accession>A0ABW7GT87</accession>
<dbReference type="InterPro" id="IPR023614">
    <property type="entry name" value="Porin_dom_sf"/>
</dbReference>
<evidence type="ECO:0000313" key="2">
    <source>
        <dbReference type="Proteomes" id="UP001606303"/>
    </source>
</evidence>
<dbReference type="Gene3D" id="2.40.160.10">
    <property type="entry name" value="Porin"/>
    <property type="match status" value="1"/>
</dbReference>
<keyword evidence="2" id="KW-1185">Reference proteome</keyword>
<sequence length="445" mass="47960">MAFAPLPTRAVPPCAVPTRRGRTGAATAARMAAWAGLATLALAGADVARAQAHAGPWGITWGGYGSLSAYRADLTGARLRPDTQFAGSATGGEWRADADSRLALQARKAGVADTDWVLQLSTSNTESQHYRPHVDWAYVNLPLGERSTVRLGRQTLPFLRHSETRYVGYAQAAVRPNVTVYGLSTGSPVDGANLTWEGEAQGGTVRADLGVGRASARVGGGPVHVRHSVVAGLQWQRGDWTGRLAASDFELDLSPQNLLPAAWQADCTNCATVLPARAPTSAIHGRIASAQLVWSGHPWEVTAEALWRSDSTSAFIPRARGAYVQVSRRWEAWQAQVAAGRMQYREPPLGLAARDGAPATVRAGLDALDRFLQSPNDLAQWQLGLRWDFGAHTALKLQQEFWRALRDTTTGRRGLVRLDSPPLAATPSLWNGRAQLTTVQLDFLF</sequence>
<proteinExistence type="predicted"/>
<comment type="caution">
    <text evidence="1">The sequence shown here is derived from an EMBL/GenBank/DDBJ whole genome shotgun (WGS) entry which is preliminary data.</text>
</comment>
<dbReference type="RefSeq" id="WP_394380126.1">
    <property type="nucleotide sequence ID" value="NZ_JBIGIB010000001.1"/>
</dbReference>
<dbReference type="EMBL" id="JBIGIB010000001">
    <property type="protein sequence ID" value="MFG6465138.1"/>
    <property type="molecule type" value="Genomic_DNA"/>
</dbReference>
<gene>
    <name evidence="1" type="ORF">ACG01O_00810</name>
</gene>
<reference evidence="1 2" key="1">
    <citation type="submission" date="2024-08" db="EMBL/GenBank/DDBJ databases">
        <authorList>
            <person name="Lu H."/>
        </authorList>
    </citation>
    <scope>NUCLEOTIDE SEQUENCE [LARGE SCALE GENOMIC DNA]</scope>
    <source>
        <strain evidence="1 2">BYS87W</strain>
    </source>
</reference>
<name>A0ABW7GT87_9BURK</name>
<evidence type="ECO:0000313" key="1">
    <source>
        <dbReference type="EMBL" id="MFG6465138.1"/>
    </source>
</evidence>
<dbReference type="SUPFAM" id="SSF56935">
    <property type="entry name" value="Porins"/>
    <property type="match status" value="1"/>
</dbReference>